<proteinExistence type="predicted"/>
<reference evidence="2" key="2">
    <citation type="submission" date="2015-01" db="EMBL/GenBank/DDBJ databases">
        <title>Evolutionary Origins and Diversification of the Mycorrhizal Mutualists.</title>
        <authorList>
            <consortium name="DOE Joint Genome Institute"/>
            <consortium name="Mycorrhizal Genomics Consortium"/>
            <person name="Kohler A."/>
            <person name="Kuo A."/>
            <person name="Nagy L.G."/>
            <person name="Floudas D."/>
            <person name="Copeland A."/>
            <person name="Barry K.W."/>
            <person name="Cichocki N."/>
            <person name="Veneault-Fourrey C."/>
            <person name="LaButti K."/>
            <person name="Lindquist E.A."/>
            <person name="Lipzen A."/>
            <person name="Lundell T."/>
            <person name="Morin E."/>
            <person name="Murat C."/>
            <person name="Riley R."/>
            <person name="Ohm R."/>
            <person name="Sun H."/>
            <person name="Tunlid A."/>
            <person name="Henrissat B."/>
            <person name="Grigoriev I.V."/>
            <person name="Hibbett D.S."/>
            <person name="Martin F."/>
        </authorList>
    </citation>
    <scope>NUCLEOTIDE SEQUENCE [LARGE SCALE GENOMIC DNA]</scope>
    <source>
        <strain evidence="2">UH-Slu-Lm8-n1</strain>
    </source>
</reference>
<feature type="non-terminal residue" evidence="1">
    <location>
        <position position="92"/>
    </location>
</feature>
<dbReference type="EMBL" id="KN835576">
    <property type="protein sequence ID" value="KIK35936.1"/>
    <property type="molecule type" value="Genomic_DNA"/>
</dbReference>
<name>A0A0D0A2L6_9AGAM</name>
<dbReference type="HOGENOM" id="CLU_2419178_0_0_1"/>
<dbReference type="InParanoid" id="A0A0D0A2L6"/>
<evidence type="ECO:0000313" key="1">
    <source>
        <dbReference type="EMBL" id="KIK35936.1"/>
    </source>
</evidence>
<gene>
    <name evidence="1" type="ORF">CY34DRAFT_811762</name>
</gene>
<evidence type="ECO:0000313" key="2">
    <source>
        <dbReference type="Proteomes" id="UP000054485"/>
    </source>
</evidence>
<sequence>MASLKNEACRSVRVTNSYPYYHCHSQGFERACGNNVVHHLLLQRCSCQASTIISDMTVALMVLTNTRRILNLLLKPRSIRAFRSMFRCTLDL</sequence>
<organism evidence="1 2">
    <name type="scientific">Suillus luteus UH-Slu-Lm8-n1</name>
    <dbReference type="NCBI Taxonomy" id="930992"/>
    <lineage>
        <taxon>Eukaryota</taxon>
        <taxon>Fungi</taxon>
        <taxon>Dikarya</taxon>
        <taxon>Basidiomycota</taxon>
        <taxon>Agaricomycotina</taxon>
        <taxon>Agaricomycetes</taxon>
        <taxon>Agaricomycetidae</taxon>
        <taxon>Boletales</taxon>
        <taxon>Suillineae</taxon>
        <taxon>Suillaceae</taxon>
        <taxon>Suillus</taxon>
    </lineage>
</organism>
<accession>A0A0D0A2L6</accession>
<protein>
    <submittedName>
        <fullName evidence="1">Uncharacterized protein</fullName>
    </submittedName>
</protein>
<keyword evidence="2" id="KW-1185">Reference proteome</keyword>
<dbReference type="Proteomes" id="UP000054485">
    <property type="component" value="Unassembled WGS sequence"/>
</dbReference>
<reference evidence="1 2" key="1">
    <citation type="submission" date="2014-04" db="EMBL/GenBank/DDBJ databases">
        <authorList>
            <consortium name="DOE Joint Genome Institute"/>
            <person name="Kuo A."/>
            <person name="Ruytinx J."/>
            <person name="Rineau F."/>
            <person name="Colpaert J."/>
            <person name="Kohler A."/>
            <person name="Nagy L.G."/>
            <person name="Floudas D."/>
            <person name="Copeland A."/>
            <person name="Barry K.W."/>
            <person name="Cichocki N."/>
            <person name="Veneault-Fourrey C."/>
            <person name="LaButti K."/>
            <person name="Lindquist E.A."/>
            <person name="Lipzen A."/>
            <person name="Lundell T."/>
            <person name="Morin E."/>
            <person name="Murat C."/>
            <person name="Sun H."/>
            <person name="Tunlid A."/>
            <person name="Henrissat B."/>
            <person name="Grigoriev I.V."/>
            <person name="Hibbett D.S."/>
            <person name="Martin F."/>
            <person name="Nordberg H.P."/>
            <person name="Cantor M.N."/>
            <person name="Hua S.X."/>
        </authorList>
    </citation>
    <scope>NUCLEOTIDE SEQUENCE [LARGE SCALE GENOMIC DNA]</scope>
    <source>
        <strain evidence="1 2">UH-Slu-Lm8-n1</strain>
    </source>
</reference>
<dbReference type="AlphaFoldDB" id="A0A0D0A2L6"/>